<dbReference type="AlphaFoldDB" id="A0AA35TV71"/>
<sequence length="191" mass="21241">IRASVDALCRDDTSEISRDPHTKRLETRREWLAMPSKHTTNHSRVHIYLYTCPKVSYVPAILDTRICSYAISDFRVIIFFIFFFFKPAISLPVPAEALIFSLNVSNFAGGVHGHQAIISFLPQVTTVDHGALPWSTLNNAIFAANSAASVSRPCACMRQTGARRALERTTWSPRRAAAGFSLAWVCSRISA</sequence>
<evidence type="ECO:0000313" key="2">
    <source>
        <dbReference type="Proteomes" id="UP001174909"/>
    </source>
</evidence>
<accession>A0AA35TV71</accession>
<dbReference type="Proteomes" id="UP001174909">
    <property type="component" value="Unassembled WGS sequence"/>
</dbReference>
<reference evidence="1" key="1">
    <citation type="submission" date="2023-03" db="EMBL/GenBank/DDBJ databases">
        <authorList>
            <person name="Steffen K."/>
            <person name="Cardenas P."/>
        </authorList>
    </citation>
    <scope>NUCLEOTIDE SEQUENCE</scope>
</reference>
<organism evidence="1 2">
    <name type="scientific">Geodia barretti</name>
    <name type="common">Barrett's horny sponge</name>
    <dbReference type="NCBI Taxonomy" id="519541"/>
    <lineage>
        <taxon>Eukaryota</taxon>
        <taxon>Metazoa</taxon>
        <taxon>Porifera</taxon>
        <taxon>Demospongiae</taxon>
        <taxon>Heteroscleromorpha</taxon>
        <taxon>Tetractinellida</taxon>
        <taxon>Astrophorina</taxon>
        <taxon>Geodiidae</taxon>
        <taxon>Geodia</taxon>
    </lineage>
</organism>
<comment type="caution">
    <text evidence="1">The sequence shown here is derived from an EMBL/GenBank/DDBJ whole genome shotgun (WGS) entry which is preliminary data.</text>
</comment>
<gene>
    <name evidence="1" type="ORF">GBAR_LOCUS29682</name>
</gene>
<evidence type="ECO:0000313" key="1">
    <source>
        <dbReference type="EMBL" id="CAI8054379.1"/>
    </source>
</evidence>
<name>A0AA35TV71_GEOBA</name>
<protein>
    <submittedName>
        <fullName evidence="1">Uncharacterized protein</fullName>
    </submittedName>
</protein>
<feature type="non-terminal residue" evidence="1">
    <location>
        <position position="1"/>
    </location>
</feature>
<dbReference type="EMBL" id="CASHTH010004171">
    <property type="protein sequence ID" value="CAI8054379.1"/>
    <property type="molecule type" value="Genomic_DNA"/>
</dbReference>
<keyword evidence="2" id="KW-1185">Reference proteome</keyword>
<proteinExistence type="predicted"/>